<evidence type="ECO:0000313" key="3">
    <source>
        <dbReference type="Proteomes" id="UP000582213"/>
    </source>
</evidence>
<proteinExistence type="predicted"/>
<organism evidence="2 3">
    <name type="scientific">Sulfurisphaera ohwakuensis</name>
    <dbReference type="NCBI Taxonomy" id="69656"/>
    <lineage>
        <taxon>Archaea</taxon>
        <taxon>Thermoproteota</taxon>
        <taxon>Thermoprotei</taxon>
        <taxon>Sulfolobales</taxon>
        <taxon>Sulfolobaceae</taxon>
        <taxon>Sulfurisphaera</taxon>
    </lineage>
</organism>
<evidence type="ECO:0000313" key="2">
    <source>
        <dbReference type="EMBL" id="MBB5254834.1"/>
    </source>
</evidence>
<sequence length="45" mass="5240">MLPTIIVRLFTFLLYLKPLVSDIILMLFIFLLIFIFIALILGTII</sequence>
<accession>A0A7J9RZZ4</accession>
<reference evidence="2 3" key="1">
    <citation type="submission" date="2020-08" db="EMBL/GenBank/DDBJ databases">
        <title>Genomic Encyclopedia of Type Strains, Phase IV (KMG-IV): sequencing the most valuable type-strain genomes for metagenomic binning, comparative biology and taxonomic classification.</title>
        <authorList>
            <person name="Goeker M."/>
        </authorList>
    </citation>
    <scope>NUCLEOTIDE SEQUENCE [LARGE SCALE GENOMIC DNA]</scope>
    <source>
        <strain evidence="2 3">DSM 12421</strain>
    </source>
</reference>
<comment type="caution">
    <text evidence="2">The sequence shown here is derived from an EMBL/GenBank/DDBJ whole genome shotgun (WGS) entry which is preliminary data.</text>
</comment>
<dbReference type="AlphaFoldDB" id="A0A7J9RZZ4"/>
<evidence type="ECO:0000256" key="1">
    <source>
        <dbReference type="SAM" id="Phobius"/>
    </source>
</evidence>
<name>A0A7J9RZZ4_SULOH</name>
<feature type="transmembrane region" description="Helical" evidence="1">
    <location>
        <begin position="23"/>
        <end position="44"/>
    </location>
</feature>
<dbReference type="EMBL" id="JACHFY010000026">
    <property type="protein sequence ID" value="MBB5254834.1"/>
    <property type="molecule type" value="Genomic_DNA"/>
</dbReference>
<keyword evidence="1" id="KW-0472">Membrane</keyword>
<keyword evidence="1" id="KW-1133">Transmembrane helix</keyword>
<keyword evidence="1" id="KW-0812">Transmembrane</keyword>
<dbReference type="Proteomes" id="UP000582213">
    <property type="component" value="Unassembled WGS sequence"/>
</dbReference>
<protein>
    <submittedName>
        <fullName evidence="2">Uncharacterized protein</fullName>
    </submittedName>
</protein>
<gene>
    <name evidence="2" type="ORF">HNQ62_002608</name>
</gene>